<gene>
    <name evidence="1" type="ORF">psal_cds_501</name>
</gene>
<dbReference type="GeneID" id="16606082"/>
<dbReference type="KEGG" id="vg:16606082"/>
<organism evidence="1 2">
    <name type="scientific">Pandoravirus salinus</name>
    <dbReference type="NCBI Taxonomy" id="1349410"/>
    <lineage>
        <taxon>Viruses</taxon>
        <taxon>Pandoravirus</taxon>
    </lineage>
</organism>
<dbReference type="EMBL" id="KC977571">
    <property type="protein sequence ID" value="AGO84295.1"/>
    <property type="molecule type" value="Genomic_DNA"/>
</dbReference>
<evidence type="ECO:0000313" key="1">
    <source>
        <dbReference type="EMBL" id="AGO84295.1"/>
    </source>
</evidence>
<reference evidence="1 2" key="1">
    <citation type="journal article" date="2013" name="Science">
        <title>Pandoraviruses: amoeba viruses with genomes up to 2.5 Mb reaching that of parasitic eukaryotes.</title>
        <authorList>
            <person name="Philippe N."/>
            <person name="Legendre M."/>
            <person name="Doutre G."/>
            <person name="Coute Y."/>
            <person name="Poirot O."/>
            <person name="Lescot M."/>
            <person name="Arslan D."/>
            <person name="Seltzer V."/>
            <person name="Bertaux L."/>
            <person name="Bruley C."/>
            <person name="Garin J."/>
            <person name="Claverie J.M."/>
            <person name="Abergel C."/>
        </authorList>
    </citation>
    <scope>NUCLEOTIDE SEQUENCE [LARGE SCALE GENOMIC DNA]</scope>
</reference>
<name>S4W296_9VIRU</name>
<evidence type="ECO:0000313" key="2">
    <source>
        <dbReference type="Proteomes" id="UP000204584"/>
    </source>
</evidence>
<protein>
    <submittedName>
        <fullName evidence="1">Uncharacterized protein</fullName>
    </submittedName>
</protein>
<keyword evidence="2" id="KW-1185">Reference proteome</keyword>
<dbReference type="RefSeq" id="YP_008437366.1">
    <property type="nucleotide sequence ID" value="NC_022098.1"/>
</dbReference>
<dbReference type="Proteomes" id="UP000204584">
    <property type="component" value="Segment"/>
</dbReference>
<accession>S4W296</accession>
<proteinExistence type="predicted"/>
<sequence>MARRCGCCALGPFASPAHRHAPKRPVAAADTFSALVAEAARWRQVALVVETPALLRRAREARETIALAWDHREEGADTVIPTADPLGLVISMAFGFAHGQPGDDRCP</sequence>